<comment type="caution">
    <text evidence="2">The sequence shown here is derived from an EMBL/GenBank/DDBJ whole genome shotgun (WGS) entry which is preliminary data.</text>
</comment>
<evidence type="ECO:0000313" key="3">
    <source>
        <dbReference type="Proteomes" id="UP000824120"/>
    </source>
</evidence>
<dbReference type="EMBL" id="JACXVP010000007">
    <property type="protein sequence ID" value="KAG5595554.1"/>
    <property type="molecule type" value="Genomic_DNA"/>
</dbReference>
<keyword evidence="3" id="KW-1185">Reference proteome</keyword>
<sequence>MMKVIHHPVWKGAGIYRAIKSLVYRVQTYQKLIFGLVTLFCPPFNPLSWYRLKRIMKMHEGSLSD</sequence>
<gene>
    <name evidence="2" type="ORF">H5410_036786</name>
</gene>
<proteinExistence type="predicted"/>
<evidence type="ECO:0000313" key="2">
    <source>
        <dbReference type="EMBL" id="KAG5595554.1"/>
    </source>
</evidence>
<dbReference type="Proteomes" id="UP000824120">
    <property type="component" value="Chromosome 7"/>
</dbReference>
<protein>
    <submittedName>
        <fullName evidence="2">Uncharacterized protein</fullName>
    </submittedName>
</protein>
<feature type="transmembrane region" description="Helical" evidence="1">
    <location>
        <begin position="32"/>
        <end position="50"/>
    </location>
</feature>
<evidence type="ECO:0000256" key="1">
    <source>
        <dbReference type="SAM" id="Phobius"/>
    </source>
</evidence>
<dbReference type="AlphaFoldDB" id="A0A9J5Y685"/>
<accession>A0A9J5Y685</accession>
<name>A0A9J5Y685_SOLCO</name>
<keyword evidence="1" id="KW-1133">Transmembrane helix</keyword>
<organism evidence="2 3">
    <name type="scientific">Solanum commersonii</name>
    <name type="common">Commerson's wild potato</name>
    <name type="synonym">Commerson's nightshade</name>
    <dbReference type="NCBI Taxonomy" id="4109"/>
    <lineage>
        <taxon>Eukaryota</taxon>
        <taxon>Viridiplantae</taxon>
        <taxon>Streptophyta</taxon>
        <taxon>Embryophyta</taxon>
        <taxon>Tracheophyta</taxon>
        <taxon>Spermatophyta</taxon>
        <taxon>Magnoliopsida</taxon>
        <taxon>eudicotyledons</taxon>
        <taxon>Gunneridae</taxon>
        <taxon>Pentapetalae</taxon>
        <taxon>asterids</taxon>
        <taxon>lamiids</taxon>
        <taxon>Solanales</taxon>
        <taxon>Solanaceae</taxon>
        <taxon>Solanoideae</taxon>
        <taxon>Solaneae</taxon>
        <taxon>Solanum</taxon>
    </lineage>
</organism>
<keyword evidence="1" id="KW-0472">Membrane</keyword>
<reference evidence="2 3" key="1">
    <citation type="submission" date="2020-09" db="EMBL/GenBank/DDBJ databases">
        <title>De no assembly of potato wild relative species, Solanum commersonii.</title>
        <authorList>
            <person name="Cho K."/>
        </authorList>
    </citation>
    <scope>NUCLEOTIDE SEQUENCE [LARGE SCALE GENOMIC DNA]</scope>
    <source>
        <strain evidence="2">LZ3.2</strain>
        <tissue evidence="2">Leaf</tissue>
    </source>
</reference>
<keyword evidence="1" id="KW-0812">Transmembrane</keyword>